<gene>
    <name evidence="3" type="ORF">ACFQ2J_10380</name>
</gene>
<accession>A0ABW3L376</accession>
<evidence type="ECO:0000256" key="2">
    <source>
        <dbReference type="SAM" id="Phobius"/>
    </source>
</evidence>
<organism evidence="3 4">
    <name type="scientific">Thalassobacillus hwangdonensis</name>
    <dbReference type="NCBI Taxonomy" id="546108"/>
    <lineage>
        <taxon>Bacteria</taxon>
        <taxon>Bacillati</taxon>
        <taxon>Bacillota</taxon>
        <taxon>Bacilli</taxon>
        <taxon>Bacillales</taxon>
        <taxon>Bacillaceae</taxon>
        <taxon>Thalassobacillus</taxon>
    </lineage>
</organism>
<evidence type="ECO:0000256" key="1">
    <source>
        <dbReference type="SAM" id="MobiDB-lite"/>
    </source>
</evidence>
<feature type="compositionally biased region" description="Acidic residues" evidence="1">
    <location>
        <begin position="99"/>
        <end position="115"/>
    </location>
</feature>
<dbReference type="EMBL" id="JBHTKL010000005">
    <property type="protein sequence ID" value="MFD1019578.1"/>
    <property type="molecule type" value="Genomic_DNA"/>
</dbReference>
<name>A0ABW3L376_9BACI</name>
<feature type="region of interest" description="Disordered" evidence="1">
    <location>
        <begin position="74"/>
        <end position="118"/>
    </location>
</feature>
<keyword evidence="2" id="KW-0812">Transmembrane</keyword>
<comment type="caution">
    <text evidence="3">The sequence shown here is derived from an EMBL/GenBank/DDBJ whole genome shotgun (WGS) entry which is preliminary data.</text>
</comment>
<dbReference type="Proteomes" id="UP001596990">
    <property type="component" value="Unassembled WGS sequence"/>
</dbReference>
<evidence type="ECO:0000313" key="3">
    <source>
        <dbReference type="EMBL" id="MFD1019578.1"/>
    </source>
</evidence>
<feature type="transmembrane region" description="Helical" evidence="2">
    <location>
        <begin position="37"/>
        <end position="56"/>
    </location>
</feature>
<protein>
    <recommendedName>
        <fullName evidence="5">Tim44-like domain-containing protein</fullName>
    </recommendedName>
</protein>
<feature type="transmembrane region" description="Helical" evidence="2">
    <location>
        <begin position="6"/>
        <end position="25"/>
    </location>
</feature>
<keyword evidence="2" id="KW-0472">Membrane</keyword>
<keyword evidence="4" id="KW-1185">Reference proteome</keyword>
<reference evidence="4" key="1">
    <citation type="journal article" date="2019" name="Int. J. Syst. Evol. Microbiol.">
        <title>The Global Catalogue of Microorganisms (GCM) 10K type strain sequencing project: providing services to taxonomists for standard genome sequencing and annotation.</title>
        <authorList>
            <consortium name="The Broad Institute Genomics Platform"/>
            <consortium name="The Broad Institute Genome Sequencing Center for Infectious Disease"/>
            <person name="Wu L."/>
            <person name="Ma J."/>
        </authorList>
    </citation>
    <scope>NUCLEOTIDE SEQUENCE [LARGE SCALE GENOMIC DNA]</scope>
    <source>
        <strain evidence="4">CCUG 56607</strain>
    </source>
</reference>
<dbReference type="RefSeq" id="WP_386059692.1">
    <property type="nucleotide sequence ID" value="NZ_JBHTKL010000005.1"/>
</dbReference>
<sequence length="240" mass="25666">MENLSIILLGCGIGATLLAVLFLGVSVKGSKGVSPAIVSLSIMGFLTIFAGIALMVPGVKSAVMGEGPRAVVAEDKQESDLNAVAEDTSSETALHTEEETASPEETDDAGAGEETEPQKITRKLVEQEMAKQEGLASWKIVQNAITSDKVVNNIADYDKPVGDKRVVWVDGTVEATTSEKGNTANVGFTLELYQMVGDTEWYIDEHWGVLRALVVTEKPEVDESQFDLSDSAELPFGDDE</sequence>
<proteinExistence type="predicted"/>
<evidence type="ECO:0000313" key="4">
    <source>
        <dbReference type="Proteomes" id="UP001596990"/>
    </source>
</evidence>
<evidence type="ECO:0008006" key="5">
    <source>
        <dbReference type="Google" id="ProtNLM"/>
    </source>
</evidence>
<keyword evidence="2" id="KW-1133">Transmembrane helix</keyword>